<keyword evidence="1" id="KW-1133">Transmembrane helix</keyword>
<feature type="non-terminal residue" evidence="3">
    <location>
        <position position="251"/>
    </location>
</feature>
<sequence>VLGGSELHLGWIVGVGAVGSLLMRLFLGRGIDRYGPRLVWFCSSVLLAASCFAHLWITSCHGPAIYLWRIVFCCSWAGILVSVMTFVSTRASTPRMAEIVGMLGTSGLLGIVLGTQLGDFLLGTETVQPWQVDRMFLVAGILGICSALFVWLATRGQVRPARRRQPPMVWVLRRYHPGTLLLLVGVAIGAGLNLPATFLRPYAAELNIARIALFFNVFAVTAIVTRVATRHLPERFGLQPMILLGLGGVFV</sequence>
<evidence type="ECO:0000256" key="1">
    <source>
        <dbReference type="SAM" id="Phobius"/>
    </source>
</evidence>
<dbReference type="Pfam" id="PF07690">
    <property type="entry name" value="MFS_1"/>
    <property type="match status" value="1"/>
</dbReference>
<gene>
    <name evidence="3" type="ORF">S01H1_64465</name>
</gene>
<feature type="transmembrane region" description="Helical" evidence="1">
    <location>
        <begin position="175"/>
        <end position="196"/>
    </location>
</feature>
<keyword evidence="1" id="KW-0472">Membrane</keyword>
<name>X0XF97_9ZZZZ</name>
<comment type="caution">
    <text evidence="3">The sequence shown here is derived from an EMBL/GenBank/DDBJ whole genome shotgun (WGS) entry which is preliminary data.</text>
</comment>
<dbReference type="InterPro" id="IPR036259">
    <property type="entry name" value="MFS_trans_sf"/>
</dbReference>
<evidence type="ECO:0000259" key="2">
    <source>
        <dbReference type="PROSITE" id="PS50850"/>
    </source>
</evidence>
<dbReference type="InterPro" id="IPR011701">
    <property type="entry name" value="MFS"/>
</dbReference>
<feature type="transmembrane region" description="Helical" evidence="1">
    <location>
        <begin position="38"/>
        <end position="59"/>
    </location>
</feature>
<reference evidence="3" key="1">
    <citation type="journal article" date="2014" name="Front. Microbiol.">
        <title>High frequency of phylogenetically diverse reductive dehalogenase-homologous genes in deep subseafloor sedimentary metagenomes.</title>
        <authorList>
            <person name="Kawai M."/>
            <person name="Futagami T."/>
            <person name="Toyoda A."/>
            <person name="Takaki Y."/>
            <person name="Nishi S."/>
            <person name="Hori S."/>
            <person name="Arai W."/>
            <person name="Tsubouchi T."/>
            <person name="Morono Y."/>
            <person name="Uchiyama I."/>
            <person name="Ito T."/>
            <person name="Fujiyama A."/>
            <person name="Inagaki F."/>
            <person name="Takami H."/>
        </authorList>
    </citation>
    <scope>NUCLEOTIDE SEQUENCE</scope>
    <source>
        <strain evidence="3">Expedition CK06-06</strain>
    </source>
</reference>
<feature type="transmembrane region" description="Helical" evidence="1">
    <location>
        <begin position="135"/>
        <end position="154"/>
    </location>
</feature>
<dbReference type="SUPFAM" id="SSF103473">
    <property type="entry name" value="MFS general substrate transporter"/>
    <property type="match status" value="1"/>
</dbReference>
<dbReference type="InterPro" id="IPR020846">
    <property type="entry name" value="MFS_dom"/>
</dbReference>
<evidence type="ECO:0000313" key="3">
    <source>
        <dbReference type="EMBL" id="GAG41790.1"/>
    </source>
</evidence>
<proteinExistence type="predicted"/>
<dbReference type="PROSITE" id="PS50850">
    <property type="entry name" value="MFS"/>
    <property type="match status" value="1"/>
</dbReference>
<feature type="non-terminal residue" evidence="3">
    <location>
        <position position="1"/>
    </location>
</feature>
<dbReference type="EMBL" id="BARS01042494">
    <property type="protein sequence ID" value="GAG41790.1"/>
    <property type="molecule type" value="Genomic_DNA"/>
</dbReference>
<dbReference type="InterPro" id="IPR052714">
    <property type="entry name" value="MFS_Exporter"/>
</dbReference>
<feature type="transmembrane region" description="Helical" evidence="1">
    <location>
        <begin position="65"/>
        <end position="87"/>
    </location>
</feature>
<dbReference type="AlphaFoldDB" id="X0XF97"/>
<feature type="domain" description="Major facilitator superfamily (MFS) profile" evidence="2">
    <location>
        <begin position="1"/>
        <end position="251"/>
    </location>
</feature>
<dbReference type="PANTHER" id="PTHR23531">
    <property type="entry name" value="QUINOLENE RESISTANCE PROTEIN NORA"/>
    <property type="match status" value="1"/>
</dbReference>
<feature type="transmembrane region" description="Helical" evidence="1">
    <location>
        <begin position="6"/>
        <end position="26"/>
    </location>
</feature>
<accession>X0XF97</accession>
<organism evidence="3">
    <name type="scientific">marine sediment metagenome</name>
    <dbReference type="NCBI Taxonomy" id="412755"/>
    <lineage>
        <taxon>unclassified sequences</taxon>
        <taxon>metagenomes</taxon>
        <taxon>ecological metagenomes</taxon>
    </lineage>
</organism>
<protein>
    <recommendedName>
        <fullName evidence="2">Major facilitator superfamily (MFS) profile domain-containing protein</fullName>
    </recommendedName>
</protein>
<dbReference type="Gene3D" id="1.20.1250.20">
    <property type="entry name" value="MFS general substrate transporter like domains"/>
    <property type="match status" value="1"/>
</dbReference>
<dbReference type="PANTHER" id="PTHR23531:SF1">
    <property type="entry name" value="QUINOLENE RESISTANCE PROTEIN NORA"/>
    <property type="match status" value="1"/>
</dbReference>
<keyword evidence="1" id="KW-0812">Transmembrane</keyword>
<feature type="transmembrane region" description="Helical" evidence="1">
    <location>
        <begin position="99"/>
        <end position="123"/>
    </location>
</feature>
<dbReference type="GO" id="GO:0022857">
    <property type="term" value="F:transmembrane transporter activity"/>
    <property type="evidence" value="ECO:0007669"/>
    <property type="project" value="InterPro"/>
</dbReference>
<feature type="transmembrane region" description="Helical" evidence="1">
    <location>
        <begin position="208"/>
        <end position="228"/>
    </location>
</feature>